<dbReference type="EMBL" id="PKUQ01000001">
    <property type="protein sequence ID" value="PLW78704.1"/>
    <property type="molecule type" value="Genomic_DNA"/>
</dbReference>
<name>A0A2N5XW29_9HYPH</name>
<organism evidence="1 2">
    <name type="scientific">Cohaesibacter celericrescens</name>
    <dbReference type="NCBI Taxonomy" id="2067669"/>
    <lineage>
        <taxon>Bacteria</taxon>
        <taxon>Pseudomonadati</taxon>
        <taxon>Pseudomonadota</taxon>
        <taxon>Alphaproteobacteria</taxon>
        <taxon>Hyphomicrobiales</taxon>
        <taxon>Cohaesibacteraceae</taxon>
    </lineage>
</organism>
<keyword evidence="1" id="KW-0418">Kinase</keyword>
<protein>
    <submittedName>
        <fullName evidence="1">Histidine kinase</fullName>
    </submittedName>
</protein>
<dbReference type="GO" id="GO:0016301">
    <property type="term" value="F:kinase activity"/>
    <property type="evidence" value="ECO:0007669"/>
    <property type="project" value="UniProtKB-KW"/>
</dbReference>
<evidence type="ECO:0000313" key="2">
    <source>
        <dbReference type="Proteomes" id="UP000234881"/>
    </source>
</evidence>
<sequence>MADYEIVKPTVDLRRKVKVLPGSSDFDPVAKAEQALQRLSVNFDGWMKEEVGKLQMAWDNLSEQGLSEETLKRLFLVAHDIRGQAHTMKYPIAGAIAGTLCDLIEQVPNRAALPKDILQKHVQAIAAIVNEGAREEDNVLGKTLAKELSGISAEIIEKVGEKQE</sequence>
<dbReference type="OrthoDB" id="9786548at2"/>
<gene>
    <name evidence="1" type="ORF">C0081_00175</name>
</gene>
<dbReference type="GO" id="GO:0000160">
    <property type="term" value="P:phosphorelay signal transduction system"/>
    <property type="evidence" value="ECO:0007669"/>
    <property type="project" value="InterPro"/>
</dbReference>
<dbReference type="RefSeq" id="WP_101531789.1">
    <property type="nucleotide sequence ID" value="NZ_JBFHIU010000011.1"/>
</dbReference>
<dbReference type="Gene3D" id="1.20.120.160">
    <property type="entry name" value="HPT domain"/>
    <property type="match status" value="1"/>
</dbReference>
<keyword evidence="1" id="KW-0808">Transferase</keyword>
<evidence type="ECO:0000313" key="1">
    <source>
        <dbReference type="EMBL" id="PLW78704.1"/>
    </source>
</evidence>
<dbReference type="SUPFAM" id="SSF47226">
    <property type="entry name" value="Histidine-containing phosphotransfer domain, HPT domain"/>
    <property type="match status" value="1"/>
</dbReference>
<dbReference type="AlphaFoldDB" id="A0A2N5XW29"/>
<keyword evidence="2" id="KW-1185">Reference proteome</keyword>
<reference evidence="1 2" key="1">
    <citation type="submission" date="2018-01" db="EMBL/GenBank/DDBJ databases">
        <title>The draft genome sequence of Cohaesibacter sp. H1304.</title>
        <authorList>
            <person name="Wang N.-N."/>
            <person name="Du Z.-J."/>
        </authorList>
    </citation>
    <scope>NUCLEOTIDE SEQUENCE [LARGE SCALE GENOMIC DNA]</scope>
    <source>
        <strain evidence="1 2">H1304</strain>
    </source>
</reference>
<dbReference type="Proteomes" id="UP000234881">
    <property type="component" value="Unassembled WGS sequence"/>
</dbReference>
<comment type="caution">
    <text evidence="1">The sequence shown here is derived from an EMBL/GenBank/DDBJ whole genome shotgun (WGS) entry which is preliminary data.</text>
</comment>
<accession>A0A2N5XW29</accession>
<proteinExistence type="predicted"/>
<dbReference type="InterPro" id="IPR036641">
    <property type="entry name" value="HPT_dom_sf"/>
</dbReference>